<dbReference type="FunFam" id="3.40.640.10:FF:000041">
    <property type="entry name" value="Adenosylmethionine-8-amino-7-oxononanoate aminotransferase"/>
    <property type="match status" value="1"/>
</dbReference>
<protein>
    <recommendedName>
        <fullName evidence="9">Adenosylmethionine-8-amino-7-oxononanoate aminotransferase</fullName>
        <ecNumber evidence="9">2.6.1.62</ecNumber>
    </recommendedName>
    <alternativeName>
        <fullName evidence="9">7,8-diamino-pelargonic acid aminotransferase</fullName>
        <shortName evidence="9">DAPA AT</shortName>
        <shortName evidence="9">DAPA aminotransferase</shortName>
    </alternativeName>
    <alternativeName>
        <fullName evidence="9">7,8-diaminononanoate synthase</fullName>
        <shortName evidence="9">DANS</shortName>
    </alternativeName>
    <alternativeName>
        <fullName evidence="9">Diaminopelargonic acid synthase</fullName>
    </alternativeName>
</protein>
<feature type="modified residue" description="N6-(pyridoxal phosphate)lysine" evidence="9">
    <location>
        <position position="274"/>
    </location>
</feature>
<dbReference type="GO" id="GO:0004015">
    <property type="term" value="F:adenosylmethionine-8-amino-7-oxononanoate transaminase activity"/>
    <property type="evidence" value="ECO:0007669"/>
    <property type="project" value="UniProtKB-UniRule"/>
</dbReference>
<dbReference type="NCBIfam" id="NF005940">
    <property type="entry name" value="PRK07986.1"/>
    <property type="match status" value="1"/>
</dbReference>
<dbReference type="GO" id="GO:0009102">
    <property type="term" value="P:biotin biosynthetic process"/>
    <property type="evidence" value="ECO:0007669"/>
    <property type="project" value="UniProtKB-UniRule"/>
</dbReference>
<reference evidence="11" key="1">
    <citation type="submission" date="2017-05" db="EMBL/GenBank/DDBJ databases">
        <authorList>
            <person name="Sharma S."/>
            <person name="Sidhu C."/>
            <person name="Pinnaka A.K."/>
        </authorList>
    </citation>
    <scope>NUCLEOTIDE SEQUENCE [LARGE SCALE GENOMIC DNA]</scope>
    <source>
        <strain evidence="11">AK93</strain>
    </source>
</reference>
<feature type="binding site" evidence="9">
    <location>
        <position position="307"/>
    </location>
    <ligand>
        <name>substrate</name>
    </ligand>
</feature>
<evidence type="ECO:0000256" key="5">
    <source>
        <dbReference type="ARBA" id="ARBA00022691"/>
    </source>
</evidence>
<comment type="cofactor">
    <cofactor evidence="1 9">
        <name>pyridoxal 5'-phosphate</name>
        <dbReference type="ChEBI" id="CHEBI:597326"/>
    </cofactor>
</comment>
<evidence type="ECO:0000313" key="11">
    <source>
        <dbReference type="Proteomes" id="UP000256763"/>
    </source>
</evidence>
<dbReference type="HAMAP" id="MF_00834">
    <property type="entry name" value="BioA"/>
    <property type="match status" value="1"/>
</dbReference>
<dbReference type="GO" id="GO:0030170">
    <property type="term" value="F:pyridoxal phosphate binding"/>
    <property type="evidence" value="ECO:0007669"/>
    <property type="project" value="UniProtKB-UniRule"/>
</dbReference>
<evidence type="ECO:0000313" key="10">
    <source>
        <dbReference type="EMBL" id="RFA32534.1"/>
    </source>
</evidence>
<dbReference type="Gene3D" id="3.40.640.10">
    <property type="entry name" value="Type I PLP-dependent aspartate aminotransferase-like (Major domain)"/>
    <property type="match status" value="1"/>
</dbReference>
<comment type="pathway">
    <text evidence="2 9">Cofactor biosynthesis; biotin biosynthesis; 7,8-diaminononanoate from 8-amino-7-oxononanoate (SAM route): step 1/1.</text>
</comment>
<feature type="binding site" evidence="9">
    <location>
        <position position="274"/>
    </location>
    <ligand>
        <name>substrate</name>
    </ligand>
</feature>
<evidence type="ECO:0000256" key="9">
    <source>
        <dbReference type="HAMAP-Rule" id="MF_00834"/>
    </source>
</evidence>
<dbReference type="Pfam" id="PF00202">
    <property type="entry name" value="Aminotran_3"/>
    <property type="match status" value="1"/>
</dbReference>
<keyword evidence="3 9" id="KW-0032">Aminotransferase</keyword>
<dbReference type="Proteomes" id="UP000256763">
    <property type="component" value="Unassembled WGS sequence"/>
</dbReference>
<comment type="caution">
    <text evidence="10">The sequence shown here is derived from an EMBL/GenBank/DDBJ whole genome shotgun (WGS) entry which is preliminary data.</text>
</comment>
<dbReference type="InterPro" id="IPR015422">
    <property type="entry name" value="PyrdxlP-dep_Trfase_small"/>
</dbReference>
<name>A0A3E0WHY9_9GAMM</name>
<evidence type="ECO:0000256" key="6">
    <source>
        <dbReference type="ARBA" id="ARBA00022756"/>
    </source>
</evidence>
<dbReference type="AlphaFoldDB" id="A0A3E0WHY9"/>
<dbReference type="PROSITE" id="PS00600">
    <property type="entry name" value="AA_TRANSFER_CLASS_3"/>
    <property type="match status" value="1"/>
</dbReference>
<evidence type="ECO:0000256" key="3">
    <source>
        <dbReference type="ARBA" id="ARBA00022576"/>
    </source>
</evidence>
<feature type="binding site" evidence="9">
    <location>
        <position position="245"/>
    </location>
    <ligand>
        <name>pyridoxal 5'-phosphate</name>
        <dbReference type="ChEBI" id="CHEBI:597326"/>
    </ligand>
</feature>
<feature type="binding site" evidence="9">
    <location>
        <position position="144"/>
    </location>
    <ligand>
        <name>substrate</name>
    </ligand>
</feature>
<comment type="subcellular location">
    <subcellularLocation>
        <location evidence="9">Cytoplasm</location>
    </subcellularLocation>
</comment>
<evidence type="ECO:0000256" key="8">
    <source>
        <dbReference type="ARBA" id="ARBA00048449"/>
    </source>
</evidence>
<proteinExistence type="inferred from homology"/>
<gene>
    <name evidence="9" type="primary">bioA</name>
    <name evidence="10" type="ORF">CAL65_19415</name>
</gene>
<dbReference type="NCBIfam" id="NF004624">
    <property type="entry name" value="PRK05964.1"/>
    <property type="match status" value="1"/>
</dbReference>
<keyword evidence="7 9" id="KW-0663">Pyridoxal phosphate</keyword>
<dbReference type="PANTHER" id="PTHR42684">
    <property type="entry name" value="ADENOSYLMETHIONINE-8-AMINO-7-OXONONANOATE AMINOTRANSFERASE"/>
    <property type="match status" value="1"/>
</dbReference>
<sequence length="422" mass="46271">MNTDLEFDRTHLWHPYTSISEPLPAYAVDRCEGVHIILENGTRLIDGMSSWWAAIHGYNHPYLNAAAEKQLGRMAHVMFGGLTHAPATELGKRLVELTPAPLQKVFLADSGSVAVEVAIKMALQYWLSRGHANKTRLLSLYHGYHGDTFGAMAVCDPINGMHELFQGILPRHYFAKAPQSRYDGDWNPEDIDDVRTTLDKHHEEIAAVVLEPVVQGAGGMRIYHPDYLKAVRELCDQYGVLLIFDEIATGFGRTGRLFALEHAGVCPDIACFGKALTGGYMTLAATLCTEEVANGISEGQAKVLMHGPTFMGNPLACAIANASIDLLLKSDWKNKVAAIETQLKAELAPCLQSPKVADVRVLGAIGVVELHEPVDVAKAQSLFIEHGVWIRPFRQLIYIMPPYVIGAQDLSKLTTAIRAVTA</sequence>
<evidence type="ECO:0000256" key="1">
    <source>
        <dbReference type="ARBA" id="ARBA00001933"/>
    </source>
</evidence>
<keyword evidence="11" id="KW-1185">Reference proteome</keyword>
<dbReference type="InterPro" id="IPR049704">
    <property type="entry name" value="Aminotrans_3_PPA_site"/>
</dbReference>
<keyword evidence="5 9" id="KW-0949">S-adenosyl-L-methionine</keyword>
<comment type="function">
    <text evidence="9">Catalyzes the transfer of the alpha-amino group from S-adenosyl-L-methionine (SAM) to 7-keto-8-aminopelargonic acid (KAPA) to form 7,8-diaminopelargonic acid (DAPA). It is the only aminotransferase known to utilize SAM as an amino donor.</text>
</comment>
<dbReference type="InterPro" id="IPR015421">
    <property type="entry name" value="PyrdxlP-dep_Trfase_major"/>
</dbReference>
<dbReference type="EC" id="2.6.1.62" evidence="9"/>
<dbReference type="PANTHER" id="PTHR42684:SF17">
    <property type="entry name" value="ADENOSYLMETHIONINE-8-AMINO-7-OXONONANOATE AMINOTRANSFERASE"/>
    <property type="match status" value="1"/>
</dbReference>
<comment type="subunit">
    <text evidence="9">Homodimer.</text>
</comment>
<dbReference type="InterPro" id="IPR015424">
    <property type="entry name" value="PyrdxlP-dep_Trfase"/>
</dbReference>
<feature type="binding site" evidence="9">
    <location>
        <begin position="308"/>
        <end position="309"/>
    </location>
    <ligand>
        <name>pyridoxal 5'-phosphate</name>
        <dbReference type="ChEBI" id="CHEBI:597326"/>
    </ligand>
</feature>
<dbReference type="InterPro" id="IPR005815">
    <property type="entry name" value="BioA"/>
</dbReference>
<dbReference type="UniPathway" id="UPA00078">
    <property type="reaction ID" value="UER00160"/>
</dbReference>
<accession>A0A3E0WHY9</accession>
<feature type="binding site" evidence="9">
    <location>
        <begin position="111"/>
        <end position="112"/>
    </location>
    <ligand>
        <name>pyridoxal 5'-phosphate</name>
        <dbReference type="ChEBI" id="CHEBI:597326"/>
    </ligand>
</feature>
<keyword evidence="6 9" id="KW-0093">Biotin biosynthesis</keyword>
<comment type="catalytic activity">
    <reaction evidence="8 9">
        <text>(8S)-8-amino-7-oxononanoate + S-adenosyl-L-methionine = S-adenosyl-4-methylsulfanyl-2-oxobutanoate + (7R,8S)-7,8-diammoniononanoate</text>
        <dbReference type="Rhea" id="RHEA:16861"/>
        <dbReference type="ChEBI" id="CHEBI:16490"/>
        <dbReference type="ChEBI" id="CHEBI:59789"/>
        <dbReference type="ChEBI" id="CHEBI:149468"/>
        <dbReference type="ChEBI" id="CHEBI:149469"/>
        <dbReference type="EC" id="2.6.1.62"/>
    </reaction>
</comment>
<feature type="binding site" evidence="9">
    <location>
        <position position="51"/>
    </location>
    <ligand>
        <name>substrate</name>
    </ligand>
</feature>
<keyword evidence="4 9" id="KW-0808">Transferase</keyword>
<keyword evidence="9" id="KW-0963">Cytoplasm</keyword>
<dbReference type="SUPFAM" id="SSF53383">
    <property type="entry name" value="PLP-dependent transferases"/>
    <property type="match status" value="1"/>
</dbReference>
<dbReference type="Gene3D" id="3.90.1150.10">
    <property type="entry name" value="Aspartate Aminotransferase, domain 1"/>
    <property type="match status" value="1"/>
</dbReference>
<feature type="site" description="Participates in the substrate recognition with KAPA and in a stacking interaction with the adenine ring of SAM" evidence="9">
    <location>
        <position position="16"/>
    </location>
</feature>
<evidence type="ECO:0000256" key="4">
    <source>
        <dbReference type="ARBA" id="ARBA00022679"/>
    </source>
</evidence>
<dbReference type="InterPro" id="IPR005814">
    <property type="entry name" value="Aminotrans_3"/>
</dbReference>
<comment type="similarity">
    <text evidence="9">Belongs to the class-III pyridoxal-phosphate-dependent aminotransferase family. BioA subfamily.</text>
</comment>
<evidence type="ECO:0000256" key="2">
    <source>
        <dbReference type="ARBA" id="ARBA00005063"/>
    </source>
</evidence>
<dbReference type="OrthoDB" id="9770449at2"/>
<dbReference type="EMBL" id="NFZW01000028">
    <property type="protein sequence ID" value="RFA32534.1"/>
    <property type="molecule type" value="Genomic_DNA"/>
</dbReference>
<dbReference type="CDD" id="cd00610">
    <property type="entry name" value="OAT_like"/>
    <property type="match status" value="1"/>
</dbReference>
<evidence type="ECO:0000256" key="7">
    <source>
        <dbReference type="ARBA" id="ARBA00022898"/>
    </source>
</evidence>
<dbReference type="GO" id="GO:0005737">
    <property type="term" value="C:cytoplasm"/>
    <property type="evidence" value="ECO:0007669"/>
    <property type="project" value="UniProtKB-SubCell"/>
</dbReference>
<dbReference type="NCBIfam" id="TIGR00508">
    <property type="entry name" value="bioA"/>
    <property type="match status" value="1"/>
</dbReference>
<dbReference type="RefSeq" id="WP_116303793.1">
    <property type="nucleotide sequence ID" value="NZ_NFZV01000029.1"/>
</dbReference>
<feature type="binding site" evidence="9">
    <location>
        <position position="391"/>
    </location>
    <ligand>
        <name>substrate</name>
    </ligand>
</feature>
<organism evidence="10 11">
    <name type="scientific">Alkalilimnicola ehrlichii</name>
    <dbReference type="NCBI Taxonomy" id="351052"/>
    <lineage>
        <taxon>Bacteria</taxon>
        <taxon>Pseudomonadati</taxon>
        <taxon>Pseudomonadota</taxon>
        <taxon>Gammaproteobacteria</taxon>
        <taxon>Chromatiales</taxon>
        <taxon>Ectothiorhodospiraceae</taxon>
        <taxon>Alkalilimnicola</taxon>
    </lineage>
</organism>